<dbReference type="InterPro" id="IPR032821">
    <property type="entry name" value="PKS_assoc"/>
</dbReference>
<dbReference type="SMR" id="A0A8S4DT16"/>
<comment type="catalytic activity">
    <reaction evidence="43">
        <text>3-oxooctanoyl-[ACP] + NADPH + H(+) = (3R)-hydroxyoctanoyl-[ACP] + NADP(+)</text>
        <dbReference type="Rhea" id="RHEA:41840"/>
        <dbReference type="Rhea" id="RHEA-COMP:9633"/>
        <dbReference type="Rhea" id="RHEA-COMP:9634"/>
        <dbReference type="ChEBI" id="CHEBI:15378"/>
        <dbReference type="ChEBI" id="CHEBI:57783"/>
        <dbReference type="ChEBI" id="CHEBI:58349"/>
        <dbReference type="ChEBI" id="CHEBI:78460"/>
        <dbReference type="ChEBI" id="CHEBI:78461"/>
    </reaction>
    <physiologicalReaction direction="left-to-right" evidence="43">
        <dbReference type="Rhea" id="RHEA:41841"/>
    </physiologicalReaction>
</comment>
<comment type="catalytic activity">
    <reaction evidence="14">
        <text>(3R)-hydroxyhexadecanoyl-[ACP] = (2E)-hexadecenoyl-[ACP] + H2O</text>
        <dbReference type="Rhea" id="RHEA:41908"/>
        <dbReference type="Rhea" id="RHEA-COMP:9650"/>
        <dbReference type="Rhea" id="RHEA-COMP:9651"/>
        <dbReference type="ChEBI" id="CHEBI:15377"/>
        <dbReference type="ChEBI" id="CHEBI:78480"/>
        <dbReference type="ChEBI" id="CHEBI:78481"/>
    </reaction>
    <physiologicalReaction direction="left-to-right" evidence="14">
        <dbReference type="Rhea" id="RHEA:41909"/>
    </physiologicalReaction>
</comment>
<dbReference type="Pfam" id="PF16197">
    <property type="entry name" value="KAsynt_C_assoc"/>
    <property type="match status" value="1"/>
</dbReference>
<comment type="catalytic activity">
    <reaction evidence="31">
        <text>(2E)-octenoyl-[ACP] + NADPH + H(+) = octanoyl-[ACP] + NADP(+)</text>
        <dbReference type="Rhea" id="RHEA:41848"/>
        <dbReference type="Rhea" id="RHEA-COMP:9635"/>
        <dbReference type="Rhea" id="RHEA-COMP:9636"/>
        <dbReference type="ChEBI" id="CHEBI:15378"/>
        <dbReference type="ChEBI" id="CHEBI:57783"/>
        <dbReference type="ChEBI" id="CHEBI:58349"/>
        <dbReference type="ChEBI" id="CHEBI:78462"/>
        <dbReference type="ChEBI" id="CHEBI:78463"/>
    </reaction>
    <physiologicalReaction direction="left-to-right" evidence="31">
        <dbReference type="Rhea" id="RHEA:41849"/>
    </physiologicalReaction>
</comment>
<evidence type="ECO:0000256" key="13">
    <source>
        <dbReference type="ARBA" id="ARBA00023399"/>
    </source>
</evidence>
<evidence type="ECO:0000256" key="41">
    <source>
        <dbReference type="ARBA" id="ARBA00049263"/>
    </source>
</evidence>
<comment type="catalytic activity">
    <reaction evidence="34">
        <text>a 2,3-saturated acyl-[ACP] + NADP(+) = a (2E)-enoyl-[ACP] + NADPH + H(+)</text>
        <dbReference type="Rhea" id="RHEA:22564"/>
        <dbReference type="Rhea" id="RHEA-COMP:9925"/>
        <dbReference type="Rhea" id="RHEA-COMP:9926"/>
        <dbReference type="ChEBI" id="CHEBI:15378"/>
        <dbReference type="ChEBI" id="CHEBI:57783"/>
        <dbReference type="ChEBI" id="CHEBI:58349"/>
        <dbReference type="ChEBI" id="CHEBI:78784"/>
        <dbReference type="ChEBI" id="CHEBI:78785"/>
        <dbReference type="EC" id="1.3.1.39"/>
    </reaction>
    <physiologicalReaction direction="right-to-left" evidence="34">
        <dbReference type="Rhea" id="RHEA:22566"/>
    </physiologicalReaction>
</comment>
<comment type="catalytic activity">
    <reaction evidence="7">
        <text>(3R)-hydroxyoctanoyl-[ACP] = (2E)-octenoyl-[ACP] + H2O</text>
        <dbReference type="Rhea" id="RHEA:41844"/>
        <dbReference type="Rhea" id="RHEA-COMP:9634"/>
        <dbReference type="Rhea" id="RHEA-COMP:9635"/>
        <dbReference type="ChEBI" id="CHEBI:15377"/>
        <dbReference type="ChEBI" id="CHEBI:78461"/>
        <dbReference type="ChEBI" id="CHEBI:78462"/>
    </reaction>
    <physiologicalReaction direction="left-to-right" evidence="7">
        <dbReference type="Rhea" id="RHEA:41845"/>
    </physiologicalReaction>
</comment>
<organism evidence="48 49">
    <name type="scientific">Plutella xylostella</name>
    <name type="common">Diamondback moth</name>
    <name type="synonym">Plutella maculipennis</name>
    <dbReference type="NCBI Taxonomy" id="51655"/>
    <lineage>
        <taxon>Eukaryota</taxon>
        <taxon>Metazoa</taxon>
        <taxon>Ecdysozoa</taxon>
        <taxon>Arthropoda</taxon>
        <taxon>Hexapoda</taxon>
        <taxon>Insecta</taxon>
        <taxon>Pterygota</taxon>
        <taxon>Neoptera</taxon>
        <taxon>Endopterygota</taxon>
        <taxon>Lepidoptera</taxon>
        <taxon>Glossata</taxon>
        <taxon>Ditrysia</taxon>
        <taxon>Yponomeutoidea</taxon>
        <taxon>Plutellidae</taxon>
        <taxon>Plutella</taxon>
    </lineage>
</organism>
<comment type="catalytic activity">
    <reaction evidence="36">
        <text>hexadecanoyl-[ACP] + H2O = hexadecanoate + holo-[ACP] + H(+)</text>
        <dbReference type="Rhea" id="RHEA:41932"/>
        <dbReference type="Rhea" id="RHEA-COMP:9652"/>
        <dbReference type="Rhea" id="RHEA-COMP:9685"/>
        <dbReference type="ChEBI" id="CHEBI:7896"/>
        <dbReference type="ChEBI" id="CHEBI:15377"/>
        <dbReference type="ChEBI" id="CHEBI:15378"/>
        <dbReference type="ChEBI" id="CHEBI:64479"/>
        <dbReference type="ChEBI" id="CHEBI:78483"/>
        <dbReference type="EC" id="3.1.2.14"/>
    </reaction>
    <physiologicalReaction direction="left-to-right" evidence="36">
        <dbReference type="Rhea" id="RHEA:41933"/>
    </physiologicalReaction>
</comment>
<evidence type="ECO:0000256" key="5">
    <source>
        <dbReference type="ARBA" id="ARBA00022799"/>
    </source>
</evidence>
<dbReference type="InterPro" id="IPR014043">
    <property type="entry name" value="Acyl_transferase_dom"/>
</dbReference>
<dbReference type="InterPro" id="IPR011032">
    <property type="entry name" value="GroES-like_sf"/>
</dbReference>
<protein>
    <submittedName>
        <fullName evidence="48">(diamondback moth) hypothetical protein</fullName>
    </submittedName>
</protein>
<evidence type="ECO:0000256" key="34">
    <source>
        <dbReference type="ARBA" id="ARBA00048650"/>
    </source>
</evidence>
<evidence type="ECO:0000313" key="49">
    <source>
        <dbReference type="Proteomes" id="UP000653454"/>
    </source>
</evidence>
<comment type="catalytic activity">
    <reaction evidence="33">
        <text>3-oxohexanoyl-[ACP] + NADPH + H(+) = (3R)-hydroxyhexanoyl-[ACP] + NADP(+)</text>
        <dbReference type="Rhea" id="RHEA:41824"/>
        <dbReference type="Rhea" id="RHEA-COMP:9629"/>
        <dbReference type="Rhea" id="RHEA-COMP:9630"/>
        <dbReference type="ChEBI" id="CHEBI:15378"/>
        <dbReference type="ChEBI" id="CHEBI:57783"/>
        <dbReference type="ChEBI" id="CHEBI:58349"/>
        <dbReference type="ChEBI" id="CHEBI:78456"/>
        <dbReference type="ChEBI" id="CHEBI:78457"/>
    </reaction>
    <physiologicalReaction direction="left-to-right" evidence="33">
        <dbReference type="Rhea" id="RHEA:41825"/>
    </physiologicalReaction>
</comment>
<comment type="catalytic activity">
    <reaction evidence="38">
        <text>(2E)-octadecenoyl-[ACP] + NADPH + H(+) = octadecanoyl-[ACP] + NADP(+)</text>
        <dbReference type="Rhea" id="RHEA:41928"/>
        <dbReference type="Rhea" id="RHEA-COMP:9655"/>
        <dbReference type="Rhea" id="RHEA-COMP:9656"/>
        <dbReference type="ChEBI" id="CHEBI:15378"/>
        <dbReference type="ChEBI" id="CHEBI:57783"/>
        <dbReference type="ChEBI" id="CHEBI:58349"/>
        <dbReference type="ChEBI" id="CHEBI:78489"/>
        <dbReference type="ChEBI" id="CHEBI:78495"/>
    </reaction>
    <physiologicalReaction direction="left-to-right" evidence="38">
        <dbReference type="Rhea" id="RHEA:41929"/>
    </physiologicalReaction>
</comment>
<evidence type="ECO:0000256" key="40">
    <source>
        <dbReference type="ARBA" id="ARBA00049171"/>
    </source>
</evidence>
<keyword evidence="5" id="KW-0702">S-nitrosylation</keyword>
<dbReference type="InterPro" id="IPR001031">
    <property type="entry name" value="Thioesterase"/>
</dbReference>
<dbReference type="Pfam" id="PF02801">
    <property type="entry name" value="Ketoacyl-synt_C"/>
    <property type="match status" value="1"/>
</dbReference>
<dbReference type="InterPro" id="IPR036736">
    <property type="entry name" value="ACP-like_sf"/>
</dbReference>
<dbReference type="InterPro" id="IPR014030">
    <property type="entry name" value="Ketoacyl_synth_N"/>
</dbReference>
<comment type="function">
    <text evidence="16">Fatty acid synthetase is a multifunctional enzyme that catalyzes the de novo biosynthesis of long-chain saturated fatty acids starting from acetyl-CoA and malonyl-CoA in the presence of NADPH. This multifunctional protein contains 7 catalytic activities and a site for the binding of the prosthetic group 4'-phosphopantetheine of the acyl carrier protein ([ACP]) domain.</text>
</comment>
<dbReference type="InterPro" id="IPR020843">
    <property type="entry name" value="ER"/>
</dbReference>
<dbReference type="GO" id="GO:0019171">
    <property type="term" value="F:(3R)-hydroxyacyl-[acyl-carrier-protein] dehydratase activity"/>
    <property type="evidence" value="ECO:0007669"/>
    <property type="project" value="UniProtKB-EC"/>
</dbReference>
<evidence type="ECO:0000256" key="4">
    <source>
        <dbReference type="ARBA" id="ARBA00022679"/>
    </source>
</evidence>
<dbReference type="SUPFAM" id="SSF52151">
    <property type="entry name" value="FabD/lysophospholipase-like"/>
    <property type="match status" value="1"/>
</dbReference>
<dbReference type="SUPFAM" id="SSF53474">
    <property type="entry name" value="alpha/beta-Hydrolases"/>
    <property type="match status" value="1"/>
</dbReference>
<comment type="catalytic activity">
    <reaction evidence="40">
        <text>(2E)-tetradecenoyl-[ACP] + NADPH + H(+) = tetradecanoyl-[ACP] + NADP(+)</text>
        <dbReference type="Rhea" id="RHEA:41896"/>
        <dbReference type="Rhea" id="RHEA-COMP:9647"/>
        <dbReference type="Rhea" id="RHEA-COMP:9648"/>
        <dbReference type="ChEBI" id="CHEBI:15378"/>
        <dbReference type="ChEBI" id="CHEBI:57783"/>
        <dbReference type="ChEBI" id="CHEBI:58349"/>
        <dbReference type="ChEBI" id="CHEBI:78475"/>
        <dbReference type="ChEBI" id="CHEBI:78477"/>
    </reaction>
    <physiologicalReaction direction="left-to-right" evidence="40">
        <dbReference type="Rhea" id="RHEA:41897"/>
    </physiologicalReaction>
</comment>
<evidence type="ECO:0000256" key="17">
    <source>
        <dbReference type="ARBA" id="ARBA00047300"/>
    </source>
</evidence>
<comment type="catalytic activity">
    <reaction evidence="13">
        <text>(3R)-hydroxyoctadecanoyl-[ACP] = (2E)-octadecenoyl-[ACP] + H2O</text>
        <dbReference type="Rhea" id="RHEA:41924"/>
        <dbReference type="Rhea" id="RHEA-COMP:9654"/>
        <dbReference type="Rhea" id="RHEA-COMP:9655"/>
        <dbReference type="ChEBI" id="CHEBI:15377"/>
        <dbReference type="ChEBI" id="CHEBI:78488"/>
        <dbReference type="ChEBI" id="CHEBI:78489"/>
    </reaction>
    <physiologicalReaction direction="left-to-right" evidence="13">
        <dbReference type="Rhea" id="RHEA:41925"/>
    </physiologicalReaction>
</comment>
<evidence type="ECO:0000256" key="23">
    <source>
        <dbReference type="ARBA" id="ARBA00047578"/>
    </source>
</evidence>
<comment type="catalytic activity">
    <reaction evidence="15">
        <text>(3R)-hydroxybutanoyl-[ACP] = (2E)-butenoyl-[ACP] + H2O</text>
        <dbReference type="Rhea" id="RHEA:41808"/>
        <dbReference type="Rhea" id="RHEA-COMP:9626"/>
        <dbReference type="Rhea" id="RHEA-COMP:9627"/>
        <dbReference type="ChEBI" id="CHEBI:15377"/>
        <dbReference type="ChEBI" id="CHEBI:78451"/>
        <dbReference type="ChEBI" id="CHEBI:78453"/>
    </reaction>
    <physiologicalReaction direction="left-to-right" evidence="15">
        <dbReference type="Rhea" id="RHEA:41809"/>
    </physiologicalReaction>
</comment>
<gene>
    <name evidence="48" type="ORF">PLXY2_LOCUS3126</name>
</gene>
<dbReference type="SUPFAM" id="SSF53901">
    <property type="entry name" value="Thiolase-like"/>
    <property type="match status" value="2"/>
</dbReference>
<dbReference type="SUPFAM" id="SSF50129">
    <property type="entry name" value="GroES-like"/>
    <property type="match status" value="1"/>
</dbReference>
<accession>A0A8S4DT16</accession>
<comment type="catalytic activity">
    <reaction evidence="12">
        <text>(3R)-hydroxytetradecanoyl-[ACP] = (2E)-tetradecenoyl-[ACP] + H2O</text>
        <dbReference type="Rhea" id="RHEA:41892"/>
        <dbReference type="Rhea" id="RHEA-COMP:9646"/>
        <dbReference type="Rhea" id="RHEA-COMP:9647"/>
        <dbReference type="ChEBI" id="CHEBI:15377"/>
        <dbReference type="ChEBI" id="CHEBI:78474"/>
        <dbReference type="ChEBI" id="CHEBI:78475"/>
    </reaction>
    <physiologicalReaction direction="left-to-right" evidence="12">
        <dbReference type="Rhea" id="RHEA:41893"/>
    </physiologicalReaction>
</comment>
<evidence type="ECO:0000256" key="10">
    <source>
        <dbReference type="ARBA" id="ARBA00023388"/>
    </source>
</evidence>
<dbReference type="Gene3D" id="3.40.50.720">
    <property type="entry name" value="NAD(P)-binding Rossmann-like Domain"/>
    <property type="match status" value="1"/>
</dbReference>
<dbReference type="PANTHER" id="PTHR43775:SF23">
    <property type="entry name" value="FATTY ACID SYNTHASE 3"/>
    <property type="match status" value="1"/>
</dbReference>
<comment type="catalytic activity">
    <reaction evidence="20">
        <text>3-oxodecanoyl-[ACP] + NADPH + H(+) = (3R)-hydroxydecanoyl-[ACP] + NADP(+)</text>
        <dbReference type="Rhea" id="RHEA:41856"/>
        <dbReference type="Rhea" id="RHEA-COMP:9637"/>
        <dbReference type="Rhea" id="RHEA-COMP:9638"/>
        <dbReference type="ChEBI" id="CHEBI:15378"/>
        <dbReference type="ChEBI" id="CHEBI:57783"/>
        <dbReference type="ChEBI" id="CHEBI:58349"/>
        <dbReference type="ChEBI" id="CHEBI:78464"/>
        <dbReference type="ChEBI" id="CHEBI:78466"/>
    </reaction>
    <physiologicalReaction direction="left-to-right" evidence="20">
        <dbReference type="Rhea" id="RHEA:41857"/>
    </physiologicalReaction>
</comment>
<evidence type="ECO:0000256" key="1">
    <source>
        <dbReference type="ARBA" id="ARBA00005189"/>
    </source>
</evidence>
<comment type="catalytic activity">
    <reaction evidence="46">
        <text>octanoyl-[ACP] + malonyl-[ACP] + H(+) = 3-oxodecanoyl-[ACP] + holo-[ACP] + CO2</text>
        <dbReference type="Rhea" id="RHEA:41852"/>
        <dbReference type="Rhea" id="RHEA-COMP:9623"/>
        <dbReference type="Rhea" id="RHEA-COMP:9636"/>
        <dbReference type="Rhea" id="RHEA-COMP:9637"/>
        <dbReference type="Rhea" id="RHEA-COMP:9685"/>
        <dbReference type="ChEBI" id="CHEBI:15378"/>
        <dbReference type="ChEBI" id="CHEBI:16526"/>
        <dbReference type="ChEBI" id="CHEBI:64479"/>
        <dbReference type="ChEBI" id="CHEBI:78449"/>
        <dbReference type="ChEBI" id="CHEBI:78463"/>
        <dbReference type="ChEBI" id="CHEBI:78464"/>
    </reaction>
    <physiologicalReaction direction="left-to-right" evidence="46">
        <dbReference type="Rhea" id="RHEA:41853"/>
    </physiologicalReaction>
</comment>
<evidence type="ECO:0000256" key="9">
    <source>
        <dbReference type="ARBA" id="ARBA00023373"/>
    </source>
</evidence>
<evidence type="ECO:0000256" key="26">
    <source>
        <dbReference type="ARBA" id="ARBA00047953"/>
    </source>
</evidence>
<evidence type="ECO:0000256" key="12">
    <source>
        <dbReference type="ARBA" id="ARBA00023398"/>
    </source>
</evidence>
<dbReference type="InterPro" id="IPR050091">
    <property type="entry name" value="PKS_NRPS_Biosynth_Enz"/>
</dbReference>
<evidence type="ECO:0000256" key="6">
    <source>
        <dbReference type="ARBA" id="ARBA00022898"/>
    </source>
</evidence>
<dbReference type="SUPFAM" id="SSF55048">
    <property type="entry name" value="Probable ACP-binding domain of malonyl-CoA ACP transacylase"/>
    <property type="match status" value="1"/>
</dbReference>
<comment type="catalytic activity">
    <reaction evidence="30">
        <text>tetradecanoyl-[ACP] + H2O = tetradecanoate + holo-[ACP] + H(+)</text>
        <dbReference type="Rhea" id="RHEA:30123"/>
        <dbReference type="Rhea" id="RHEA-COMP:9648"/>
        <dbReference type="Rhea" id="RHEA-COMP:9685"/>
        <dbReference type="ChEBI" id="CHEBI:15377"/>
        <dbReference type="ChEBI" id="CHEBI:15378"/>
        <dbReference type="ChEBI" id="CHEBI:30807"/>
        <dbReference type="ChEBI" id="CHEBI:64479"/>
        <dbReference type="ChEBI" id="CHEBI:78477"/>
        <dbReference type="EC" id="3.1.2.14"/>
    </reaction>
    <physiologicalReaction direction="left-to-right" evidence="30">
        <dbReference type="Rhea" id="RHEA:30124"/>
    </physiologicalReaction>
</comment>
<comment type="catalytic activity">
    <reaction evidence="25">
        <text>(2E)-hexenoyl-[ACP] + NADPH + H(+) = hexanoyl-[ACP] + NADP(+)</text>
        <dbReference type="Rhea" id="RHEA:41832"/>
        <dbReference type="Rhea" id="RHEA-COMP:9631"/>
        <dbReference type="Rhea" id="RHEA-COMP:9632"/>
        <dbReference type="ChEBI" id="CHEBI:15378"/>
        <dbReference type="ChEBI" id="CHEBI:57783"/>
        <dbReference type="ChEBI" id="CHEBI:58349"/>
        <dbReference type="ChEBI" id="CHEBI:78458"/>
        <dbReference type="ChEBI" id="CHEBI:78459"/>
    </reaction>
    <physiologicalReaction direction="left-to-right" evidence="25">
        <dbReference type="Rhea" id="RHEA:41833"/>
    </physiologicalReaction>
</comment>
<evidence type="ECO:0000256" key="29">
    <source>
        <dbReference type="ARBA" id="ARBA00048281"/>
    </source>
</evidence>
<dbReference type="GO" id="GO:0004315">
    <property type="term" value="F:3-oxoacyl-[acyl-carrier-protein] synthase activity"/>
    <property type="evidence" value="ECO:0007669"/>
    <property type="project" value="UniProtKB-EC"/>
</dbReference>
<evidence type="ECO:0000256" key="8">
    <source>
        <dbReference type="ARBA" id="ARBA00023351"/>
    </source>
</evidence>
<dbReference type="SMART" id="SM00827">
    <property type="entry name" value="PKS_AT"/>
    <property type="match status" value="1"/>
</dbReference>
<evidence type="ECO:0000256" key="33">
    <source>
        <dbReference type="ARBA" id="ARBA00048571"/>
    </source>
</evidence>
<evidence type="ECO:0000256" key="18">
    <source>
        <dbReference type="ARBA" id="ARBA00047394"/>
    </source>
</evidence>
<comment type="catalytic activity">
    <reaction evidence="18">
        <text>hexanoyl-[ACP] + malonyl-[ACP] + H(+) = 3-oxooctanoyl-[ACP] + holo-[ACP] + CO2</text>
        <dbReference type="Rhea" id="RHEA:41836"/>
        <dbReference type="Rhea" id="RHEA-COMP:9623"/>
        <dbReference type="Rhea" id="RHEA-COMP:9632"/>
        <dbReference type="Rhea" id="RHEA-COMP:9633"/>
        <dbReference type="Rhea" id="RHEA-COMP:9685"/>
        <dbReference type="ChEBI" id="CHEBI:15378"/>
        <dbReference type="ChEBI" id="CHEBI:16526"/>
        <dbReference type="ChEBI" id="CHEBI:64479"/>
        <dbReference type="ChEBI" id="CHEBI:78449"/>
        <dbReference type="ChEBI" id="CHEBI:78459"/>
        <dbReference type="ChEBI" id="CHEBI:78460"/>
    </reaction>
    <physiologicalReaction direction="left-to-right" evidence="18">
        <dbReference type="Rhea" id="RHEA:41837"/>
    </physiologicalReaction>
</comment>
<comment type="catalytic activity">
    <reaction evidence="27">
        <text>acetyl-[ACP] + malonyl-[ACP] + H(+) = 3-oxobutanoyl-[ACP] + holo-[ACP] + CO2</text>
        <dbReference type="Rhea" id="RHEA:41800"/>
        <dbReference type="Rhea" id="RHEA-COMP:9621"/>
        <dbReference type="Rhea" id="RHEA-COMP:9623"/>
        <dbReference type="Rhea" id="RHEA-COMP:9625"/>
        <dbReference type="Rhea" id="RHEA-COMP:9685"/>
        <dbReference type="ChEBI" id="CHEBI:15378"/>
        <dbReference type="ChEBI" id="CHEBI:16526"/>
        <dbReference type="ChEBI" id="CHEBI:64479"/>
        <dbReference type="ChEBI" id="CHEBI:78446"/>
        <dbReference type="ChEBI" id="CHEBI:78449"/>
        <dbReference type="ChEBI" id="CHEBI:78450"/>
    </reaction>
    <physiologicalReaction direction="left-to-right" evidence="27">
        <dbReference type="Rhea" id="RHEA:41801"/>
    </physiologicalReaction>
</comment>
<evidence type="ECO:0000256" key="46">
    <source>
        <dbReference type="ARBA" id="ARBA00049533"/>
    </source>
</evidence>
<dbReference type="Gene3D" id="3.90.180.10">
    <property type="entry name" value="Medium-chain alcohol dehydrogenases, catalytic domain"/>
    <property type="match status" value="1"/>
</dbReference>
<dbReference type="InterPro" id="IPR001227">
    <property type="entry name" value="Ac_transferase_dom_sf"/>
</dbReference>
<dbReference type="InterPro" id="IPR016035">
    <property type="entry name" value="Acyl_Trfase/lysoPLipase"/>
</dbReference>
<evidence type="ECO:0000256" key="28">
    <source>
        <dbReference type="ARBA" id="ARBA00048051"/>
    </source>
</evidence>
<dbReference type="Pfam" id="PF00109">
    <property type="entry name" value="ketoacyl-synt"/>
    <property type="match status" value="1"/>
</dbReference>
<dbReference type="CDD" id="cd05195">
    <property type="entry name" value="enoyl_red"/>
    <property type="match status" value="1"/>
</dbReference>
<evidence type="ECO:0000256" key="44">
    <source>
        <dbReference type="ARBA" id="ARBA00049449"/>
    </source>
</evidence>
<dbReference type="InterPro" id="IPR020841">
    <property type="entry name" value="PKS_Beta-ketoAc_synthase_dom"/>
</dbReference>
<dbReference type="PANTHER" id="PTHR43775">
    <property type="entry name" value="FATTY ACID SYNTHASE"/>
    <property type="match status" value="1"/>
</dbReference>
<comment type="catalytic activity">
    <reaction evidence="39">
        <text>decanoyl-[ACP] + malonyl-[ACP] + H(+) = 3-oxododecanoyl-[ACP] + holo-[ACP] + CO2</text>
        <dbReference type="Rhea" id="RHEA:41868"/>
        <dbReference type="Rhea" id="RHEA-COMP:9623"/>
        <dbReference type="Rhea" id="RHEA-COMP:9640"/>
        <dbReference type="Rhea" id="RHEA-COMP:9641"/>
        <dbReference type="Rhea" id="RHEA-COMP:9685"/>
        <dbReference type="ChEBI" id="CHEBI:15378"/>
        <dbReference type="ChEBI" id="CHEBI:16526"/>
        <dbReference type="ChEBI" id="CHEBI:64479"/>
        <dbReference type="ChEBI" id="CHEBI:78449"/>
        <dbReference type="ChEBI" id="CHEBI:78468"/>
        <dbReference type="ChEBI" id="CHEBI:78469"/>
    </reaction>
    <physiologicalReaction direction="left-to-right" evidence="39">
        <dbReference type="Rhea" id="RHEA:41869"/>
    </physiologicalReaction>
</comment>
<evidence type="ECO:0000256" key="45">
    <source>
        <dbReference type="ARBA" id="ARBA00049521"/>
    </source>
</evidence>
<evidence type="ECO:0000256" key="32">
    <source>
        <dbReference type="ARBA" id="ARBA00048506"/>
    </source>
</evidence>
<dbReference type="SMART" id="SM00825">
    <property type="entry name" value="PKS_KS"/>
    <property type="match status" value="1"/>
</dbReference>
<dbReference type="SUPFAM" id="SSF51735">
    <property type="entry name" value="NAD(P)-binding Rossmann-fold domains"/>
    <property type="match status" value="1"/>
</dbReference>
<evidence type="ECO:0000256" key="24">
    <source>
        <dbReference type="ARBA" id="ARBA00047810"/>
    </source>
</evidence>
<evidence type="ECO:0000256" key="27">
    <source>
        <dbReference type="ARBA" id="ARBA00047961"/>
    </source>
</evidence>
<evidence type="ECO:0000256" key="19">
    <source>
        <dbReference type="ARBA" id="ARBA00047400"/>
    </source>
</evidence>
<dbReference type="Proteomes" id="UP000653454">
    <property type="component" value="Unassembled WGS sequence"/>
</dbReference>
<comment type="catalytic activity">
    <reaction evidence="22">
        <text>(2E)-butenoyl-[ACP] + NADPH + H(+) = butanoyl-[ACP] + NADP(+)</text>
        <dbReference type="Rhea" id="RHEA:41812"/>
        <dbReference type="Rhea" id="RHEA-COMP:9627"/>
        <dbReference type="Rhea" id="RHEA-COMP:9628"/>
        <dbReference type="ChEBI" id="CHEBI:15378"/>
        <dbReference type="ChEBI" id="CHEBI:57783"/>
        <dbReference type="ChEBI" id="CHEBI:58349"/>
        <dbReference type="ChEBI" id="CHEBI:78453"/>
        <dbReference type="ChEBI" id="CHEBI:78454"/>
    </reaction>
    <physiologicalReaction direction="left-to-right" evidence="22">
        <dbReference type="Rhea" id="RHEA:41813"/>
    </physiologicalReaction>
</comment>
<evidence type="ECO:0000256" key="16">
    <source>
        <dbReference type="ARBA" id="ARBA00023442"/>
    </source>
</evidence>
<evidence type="ECO:0000256" key="37">
    <source>
        <dbReference type="ARBA" id="ARBA00048935"/>
    </source>
</evidence>
<dbReference type="GO" id="GO:0141148">
    <property type="term" value="F:enoyl-[acyl-carrier-protein] reductase (NADPH) activity"/>
    <property type="evidence" value="ECO:0007669"/>
    <property type="project" value="UniProtKB-EC"/>
</dbReference>
<evidence type="ECO:0000256" key="14">
    <source>
        <dbReference type="ARBA" id="ARBA00023401"/>
    </source>
</evidence>
<evidence type="ECO:0000256" key="15">
    <source>
        <dbReference type="ARBA" id="ARBA00023402"/>
    </source>
</evidence>
<comment type="pathway">
    <text evidence="1">Lipid metabolism.</text>
</comment>
<dbReference type="GO" id="GO:0006633">
    <property type="term" value="P:fatty acid biosynthetic process"/>
    <property type="evidence" value="ECO:0007669"/>
    <property type="project" value="InterPro"/>
</dbReference>
<comment type="catalytic activity">
    <reaction evidence="24">
        <text>(2E)-hexadecenoyl-[ACP] + NADPH + H(+) = hexadecanoyl-[ACP] + NADP(+)</text>
        <dbReference type="Rhea" id="RHEA:41912"/>
        <dbReference type="Rhea" id="RHEA-COMP:9651"/>
        <dbReference type="Rhea" id="RHEA-COMP:9652"/>
        <dbReference type="ChEBI" id="CHEBI:15378"/>
        <dbReference type="ChEBI" id="CHEBI:57783"/>
        <dbReference type="ChEBI" id="CHEBI:58349"/>
        <dbReference type="ChEBI" id="CHEBI:78481"/>
        <dbReference type="ChEBI" id="CHEBI:78483"/>
    </reaction>
    <physiologicalReaction direction="left-to-right" evidence="24">
        <dbReference type="Rhea" id="RHEA:41913"/>
    </physiologicalReaction>
</comment>
<comment type="catalytic activity">
    <reaction evidence="17">
        <text>3-oxooctadecanoyl-[ACP] + NADPH + H(+) = (3R)-hydroxyoctadecanoyl-[ACP] + NADP(+)</text>
        <dbReference type="Rhea" id="RHEA:41920"/>
        <dbReference type="Rhea" id="RHEA-COMP:9653"/>
        <dbReference type="Rhea" id="RHEA-COMP:9654"/>
        <dbReference type="ChEBI" id="CHEBI:15378"/>
        <dbReference type="ChEBI" id="CHEBI:57783"/>
        <dbReference type="ChEBI" id="CHEBI:58349"/>
        <dbReference type="ChEBI" id="CHEBI:78487"/>
        <dbReference type="ChEBI" id="CHEBI:78488"/>
    </reaction>
    <physiologicalReaction direction="left-to-right" evidence="17">
        <dbReference type="Rhea" id="RHEA:41921"/>
    </physiologicalReaction>
</comment>
<dbReference type="InterPro" id="IPR016039">
    <property type="entry name" value="Thiolase-like"/>
</dbReference>
<feature type="domain" description="Ketosynthase family 3 (KS3)" evidence="47">
    <location>
        <begin position="23"/>
        <end position="432"/>
    </location>
</feature>
<dbReference type="InterPro" id="IPR018201">
    <property type="entry name" value="Ketoacyl_synth_AS"/>
</dbReference>
<dbReference type="Pfam" id="PF00698">
    <property type="entry name" value="Acyl_transf_1"/>
    <property type="match status" value="1"/>
</dbReference>
<keyword evidence="3" id="KW-0597">Phosphoprotein</keyword>
<evidence type="ECO:0000256" key="36">
    <source>
        <dbReference type="ARBA" id="ARBA00048704"/>
    </source>
</evidence>
<dbReference type="Pfam" id="PF00975">
    <property type="entry name" value="Thioesterase"/>
    <property type="match status" value="1"/>
</dbReference>
<dbReference type="PROSITE" id="PS52004">
    <property type="entry name" value="KS3_2"/>
    <property type="match status" value="1"/>
</dbReference>
<comment type="catalytic activity">
    <reaction evidence="37">
        <text>3-oxotetradecanoyl-[ACP] + NADPH + H(+) = (3R)-hydroxytetradecanoyl-[ACP] + NADP(+)</text>
        <dbReference type="Rhea" id="RHEA:41888"/>
        <dbReference type="Rhea" id="RHEA-COMP:9645"/>
        <dbReference type="Rhea" id="RHEA-COMP:9646"/>
        <dbReference type="ChEBI" id="CHEBI:15378"/>
        <dbReference type="ChEBI" id="CHEBI:57783"/>
        <dbReference type="ChEBI" id="CHEBI:58349"/>
        <dbReference type="ChEBI" id="CHEBI:78473"/>
        <dbReference type="ChEBI" id="CHEBI:78474"/>
    </reaction>
    <physiologicalReaction direction="left-to-right" evidence="37">
        <dbReference type="Rhea" id="RHEA:41889"/>
    </physiologicalReaction>
</comment>
<dbReference type="PROSITE" id="PS00606">
    <property type="entry name" value="KS3_1"/>
    <property type="match status" value="1"/>
</dbReference>
<keyword evidence="6" id="KW-0663">Pyridoxal phosphate</keyword>
<comment type="catalytic activity">
    <reaction evidence="23">
        <text>dodecanoyl-[ACP] + malonyl-[ACP] + H(+) = 3-oxotetradecanoyl-[ACP] + holo-[ACP] + CO2</text>
        <dbReference type="Rhea" id="RHEA:41884"/>
        <dbReference type="Rhea" id="RHEA-COMP:9623"/>
        <dbReference type="Rhea" id="RHEA-COMP:9644"/>
        <dbReference type="Rhea" id="RHEA-COMP:9645"/>
        <dbReference type="Rhea" id="RHEA-COMP:9685"/>
        <dbReference type="ChEBI" id="CHEBI:15378"/>
        <dbReference type="ChEBI" id="CHEBI:16526"/>
        <dbReference type="ChEBI" id="CHEBI:64479"/>
        <dbReference type="ChEBI" id="CHEBI:65264"/>
        <dbReference type="ChEBI" id="CHEBI:78449"/>
        <dbReference type="ChEBI" id="CHEBI:78473"/>
    </reaction>
    <physiologicalReaction direction="left-to-right" evidence="23">
        <dbReference type="Rhea" id="RHEA:41885"/>
    </physiologicalReaction>
</comment>
<comment type="catalytic activity">
    <reaction evidence="11">
        <text>a (3R)-hydroxyacyl-[ACP] = a (2E)-enoyl-[ACP] + H2O</text>
        <dbReference type="Rhea" id="RHEA:13097"/>
        <dbReference type="Rhea" id="RHEA-COMP:9925"/>
        <dbReference type="Rhea" id="RHEA-COMP:9945"/>
        <dbReference type="ChEBI" id="CHEBI:15377"/>
        <dbReference type="ChEBI" id="CHEBI:78784"/>
        <dbReference type="ChEBI" id="CHEBI:78827"/>
        <dbReference type="EC" id="4.2.1.59"/>
    </reaction>
    <physiologicalReaction direction="left-to-right" evidence="11">
        <dbReference type="Rhea" id="RHEA:13098"/>
    </physiologicalReaction>
</comment>
<dbReference type="InterPro" id="IPR016036">
    <property type="entry name" value="Malonyl_transacylase_ACP-bd"/>
</dbReference>
<name>A0A8S4DT16_PLUXY</name>
<evidence type="ECO:0000256" key="11">
    <source>
        <dbReference type="ARBA" id="ARBA00023394"/>
    </source>
</evidence>
<evidence type="ECO:0000256" key="35">
    <source>
        <dbReference type="ARBA" id="ARBA00048691"/>
    </source>
</evidence>
<dbReference type="Gene3D" id="3.40.47.10">
    <property type="match status" value="1"/>
</dbReference>
<proteinExistence type="predicted"/>
<evidence type="ECO:0000256" key="42">
    <source>
        <dbReference type="ARBA" id="ARBA00049414"/>
    </source>
</evidence>
<dbReference type="Gene3D" id="3.40.50.1820">
    <property type="entry name" value="alpha/beta hydrolase"/>
    <property type="match status" value="1"/>
</dbReference>
<evidence type="ECO:0000256" key="3">
    <source>
        <dbReference type="ARBA" id="ARBA00022553"/>
    </source>
</evidence>
<evidence type="ECO:0000256" key="25">
    <source>
        <dbReference type="ARBA" id="ARBA00047897"/>
    </source>
</evidence>
<evidence type="ECO:0000256" key="39">
    <source>
        <dbReference type="ARBA" id="ARBA00049109"/>
    </source>
</evidence>
<dbReference type="Gene3D" id="3.10.129.110">
    <property type="entry name" value="Polyketide synthase dehydratase"/>
    <property type="match status" value="1"/>
</dbReference>
<evidence type="ECO:0000256" key="7">
    <source>
        <dbReference type="ARBA" id="ARBA00023332"/>
    </source>
</evidence>
<dbReference type="InterPro" id="IPR029058">
    <property type="entry name" value="AB_hydrolase_fold"/>
</dbReference>
<dbReference type="InterPro" id="IPR036291">
    <property type="entry name" value="NAD(P)-bd_dom_sf"/>
</dbReference>
<comment type="catalytic activity">
    <reaction evidence="32">
        <text>a fatty acyl-[ACP] + malonyl-[ACP] + H(+) = a 3-oxoacyl-[ACP] + holo-[ACP] + CO2</text>
        <dbReference type="Rhea" id="RHEA:22836"/>
        <dbReference type="Rhea" id="RHEA-COMP:9623"/>
        <dbReference type="Rhea" id="RHEA-COMP:9685"/>
        <dbReference type="Rhea" id="RHEA-COMP:9916"/>
        <dbReference type="Rhea" id="RHEA-COMP:14125"/>
        <dbReference type="ChEBI" id="CHEBI:15378"/>
        <dbReference type="ChEBI" id="CHEBI:16526"/>
        <dbReference type="ChEBI" id="CHEBI:64479"/>
        <dbReference type="ChEBI" id="CHEBI:78449"/>
        <dbReference type="ChEBI" id="CHEBI:78776"/>
        <dbReference type="ChEBI" id="CHEBI:138651"/>
        <dbReference type="EC" id="2.3.1.41"/>
    </reaction>
    <physiologicalReaction direction="left-to-right" evidence="32">
        <dbReference type="Rhea" id="RHEA:22837"/>
    </physiologicalReaction>
</comment>
<keyword evidence="4" id="KW-0808">Transferase</keyword>
<dbReference type="InterPro" id="IPR014031">
    <property type="entry name" value="Ketoacyl_synth_C"/>
</dbReference>
<comment type="catalytic activity">
    <reaction evidence="42">
        <text>3-oxohexadecanoyl-[ACP] + NADPH + H(+) = (3R)-hydroxyhexadecanoyl-[ACP] + NADP(+)</text>
        <dbReference type="Rhea" id="RHEA:41904"/>
        <dbReference type="Rhea" id="RHEA-COMP:9649"/>
        <dbReference type="Rhea" id="RHEA-COMP:9650"/>
        <dbReference type="ChEBI" id="CHEBI:15378"/>
        <dbReference type="ChEBI" id="CHEBI:57783"/>
        <dbReference type="ChEBI" id="CHEBI:58349"/>
        <dbReference type="ChEBI" id="CHEBI:78478"/>
        <dbReference type="ChEBI" id="CHEBI:78480"/>
    </reaction>
    <physiologicalReaction direction="left-to-right" evidence="42">
        <dbReference type="Rhea" id="RHEA:41905"/>
    </physiologicalReaction>
</comment>
<dbReference type="GO" id="GO:0004313">
    <property type="term" value="F:[acyl-carrier-protein] S-acetyltransferase activity"/>
    <property type="evidence" value="ECO:0007669"/>
    <property type="project" value="UniProtKB-EC"/>
</dbReference>
<comment type="catalytic activity">
    <reaction evidence="10">
        <text>(3R)-hydroxydecanoyl-[ACP] = (2E)-decenoyl-[ACP] + H2O</text>
        <dbReference type="Rhea" id="RHEA:41860"/>
        <dbReference type="Rhea" id="RHEA-COMP:9638"/>
        <dbReference type="Rhea" id="RHEA-COMP:9639"/>
        <dbReference type="ChEBI" id="CHEBI:15377"/>
        <dbReference type="ChEBI" id="CHEBI:78466"/>
        <dbReference type="ChEBI" id="CHEBI:78467"/>
    </reaction>
    <physiologicalReaction direction="left-to-right" evidence="10">
        <dbReference type="Rhea" id="RHEA:41861"/>
    </physiologicalReaction>
</comment>
<dbReference type="EMBL" id="CAJHNJ030000008">
    <property type="protein sequence ID" value="CAG9104457.1"/>
    <property type="molecule type" value="Genomic_DNA"/>
</dbReference>
<evidence type="ECO:0000256" key="43">
    <source>
        <dbReference type="ARBA" id="ARBA00049422"/>
    </source>
</evidence>
<comment type="catalytic activity">
    <reaction evidence="9">
        <text>(3R)-hydroxyhexanoyl-[ACP] = (2E)-hexenoyl-[ACP] + H2O</text>
        <dbReference type="Rhea" id="RHEA:41828"/>
        <dbReference type="Rhea" id="RHEA-COMP:9630"/>
        <dbReference type="Rhea" id="RHEA-COMP:9631"/>
        <dbReference type="ChEBI" id="CHEBI:15377"/>
        <dbReference type="ChEBI" id="CHEBI:78457"/>
        <dbReference type="ChEBI" id="CHEBI:78458"/>
    </reaction>
    <physiologicalReaction direction="left-to-right" evidence="9">
        <dbReference type="Rhea" id="RHEA:41829"/>
    </physiologicalReaction>
</comment>
<evidence type="ECO:0000256" key="20">
    <source>
        <dbReference type="ARBA" id="ARBA00047440"/>
    </source>
</evidence>
<dbReference type="InterPro" id="IPR042104">
    <property type="entry name" value="PKS_dehydratase_sf"/>
</dbReference>
<dbReference type="GO" id="GO:0004316">
    <property type="term" value="F:3-oxoacyl-[acyl-carrier-protein] reductase (NADPH) activity"/>
    <property type="evidence" value="ECO:0007669"/>
    <property type="project" value="UniProtKB-EC"/>
</dbReference>
<comment type="catalytic activity">
    <reaction evidence="45">
        <text>(2E)-decenoyl-[ACP] + NADPH + H(+) = decanoyl-[ACP] + NADP(+)</text>
        <dbReference type="Rhea" id="RHEA:41864"/>
        <dbReference type="Rhea" id="RHEA-COMP:9639"/>
        <dbReference type="Rhea" id="RHEA-COMP:9640"/>
        <dbReference type="ChEBI" id="CHEBI:15378"/>
        <dbReference type="ChEBI" id="CHEBI:57783"/>
        <dbReference type="ChEBI" id="CHEBI:58349"/>
        <dbReference type="ChEBI" id="CHEBI:78467"/>
        <dbReference type="ChEBI" id="CHEBI:78468"/>
    </reaction>
    <physiologicalReaction direction="left-to-right" evidence="45">
        <dbReference type="Rhea" id="RHEA:41865"/>
    </physiologicalReaction>
</comment>
<comment type="catalytic activity">
    <reaction evidence="28">
        <text>hexadecanoyl-[ACP] + malonyl-[ACP] + H(+) = 3-oxooctadecanoyl-[ACP] + holo-[ACP] + CO2</text>
        <dbReference type="Rhea" id="RHEA:41916"/>
        <dbReference type="Rhea" id="RHEA-COMP:9623"/>
        <dbReference type="Rhea" id="RHEA-COMP:9652"/>
        <dbReference type="Rhea" id="RHEA-COMP:9653"/>
        <dbReference type="Rhea" id="RHEA-COMP:9685"/>
        <dbReference type="ChEBI" id="CHEBI:15378"/>
        <dbReference type="ChEBI" id="CHEBI:16526"/>
        <dbReference type="ChEBI" id="CHEBI:64479"/>
        <dbReference type="ChEBI" id="CHEBI:78449"/>
        <dbReference type="ChEBI" id="CHEBI:78483"/>
        <dbReference type="ChEBI" id="CHEBI:78487"/>
    </reaction>
    <physiologicalReaction direction="left-to-right" evidence="28">
        <dbReference type="Rhea" id="RHEA:41917"/>
    </physiologicalReaction>
</comment>
<comment type="catalytic activity">
    <reaction evidence="44">
        <text>butanoyl-[ACP] + malonyl-[ACP] + H(+) = 3-oxohexanoyl-[ACP] + holo-[ACP] + CO2</text>
        <dbReference type="Rhea" id="RHEA:41820"/>
        <dbReference type="Rhea" id="RHEA-COMP:9623"/>
        <dbReference type="Rhea" id="RHEA-COMP:9628"/>
        <dbReference type="Rhea" id="RHEA-COMP:9629"/>
        <dbReference type="Rhea" id="RHEA-COMP:9685"/>
        <dbReference type="ChEBI" id="CHEBI:15378"/>
        <dbReference type="ChEBI" id="CHEBI:16526"/>
        <dbReference type="ChEBI" id="CHEBI:64479"/>
        <dbReference type="ChEBI" id="CHEBI:78449"/>
        <dbReference type="ChEBI" id="CHEBI:78454"/>
        <dbReference type="ChEBI" id="CHEBI:78456"/>
    </reaction>
    <physiologicalReaction direction="left-to-right" evidence="44">
        <dbReference type="Rhea" id="RHEA:41821"/>
    </physiologicalReaction>
</comment>
<comment type="catalytic activity">
    <reaction evidence="19">
        <text>a (3R)-hydroxyacyl-[ACP] + NADP(+) = a 3-oxoacyl-[ACP] + NADPH + H(+)</text>
        <dbReference type="Rhea" id="RHEA:17397"/>
        <dbReference type="Rhea" id="RHEA-COMP:9916"/>
        <dbReference type="Rhea" id="RHEA-COMP:9945"/>
        <dbReference type="ChEBI" id="CHEBI:15378"/>
        <dbReference type="ChEBI" id="CHEBI:57783"/>
        <dbReference type="ChEBI" id="CHEBI:58349"/>
        <dbReference type="ChEBI" id="CHEBI:78776"/>
        <dbReference type="ChEBI" id="CHEBI:78827"/>
        <dbReference type="EC" id="1.1.1.100"/>
    </reaction>
    <physiologicalReaction direction="right-to-left" evidence="19">
        <dbReference type="Rhea" id="RHEA:17399"/>
    </physiologicalReaction>
</comment>
<dbReference type="GO" id="GO:0016297">
    <property type="term" value="F:fatty acyl-[ACP] hydrolase activity"/>
    <property type="evidence" value="ECO:0007669"/>
    <property type="project" value="UniProtKB-EC"/>
</dbReference>
<dbReference type="Gene3D" id="1.10.1200.10">
    <property type="entry name" value="ACP-like"/>
    <property type="match status" value="1"/>
</dbReference>
<evidence type="ECO:0000256" key="30">
    <source>
        <dbReference type="ARBA" id="ARBA00048289"/>
    </source>
</evidence>
<evidence type="ECO:0000256" key="2">
    <source>
        <dbReference type="ARBA" id="ARBA00022450"/>
    </source>
</evidence>
<evidence type="ECO:0000256" key="22">
    <source>
        <dbReference type="ARBA" id="ARBA00047500"/>
    </source>
</evidence>
<dbReference type="SMART" id="SM00829">
    <property type="entry name" value="PKS_ER"/>
    <property type="match status" value="1"/>
</dbReference>
<dbReference type="Gene3D" id="3.30.70.3290">
    <property type="match status" value="1"/>
</dbReference>
<comment type="catalytic activity">
    <reaction evidence="26">
        <text>3-oxobutanoyl-[ACP] + NADPH + H(+) = (3R)-hydroxybutanoyl-[ACP] + NADP(+)</text>
        <dbReference type="Rhea" id="RHEA:41804"/>
        <dbReference type="Rhea" id="RHEA-COMP:9625"/>
        <dbReference type="Rhea" id="RHEA-COMP:9626"/>
        <dbReference type="ChEBI" id="CHEBI:15378"/>
        <dbReference type="ChEBI" id="CHEBI:57783"/>
        <dbReference type="ChEBI" id="CHEBI:58349"/>
        <dbReference type="ChEBI" id="CHEBI:78450"/>
        <dbReference type="ChEBI" id="CHEBI:78451"/>
    </reaction>
    <physiologicalReaction direction="left-to-right" evidence="26">
        <dbReference type="Rhea" id="RHEA:41805"/>
    </physiologicalReaction>
</comment>
<sequence>MAPVPQEHTITEAPTPKTLGLDQEAVVISGMAGIYPQSHSVNDLSNILYNKVNPITSDKSRWVYNHPELPAYLGKVPELKTFDAQFFKVHFRLGINMDSMCRKLLEQTYQAIYDAALSPEHLSGKKVGVYIGSCFSETEKASFYVSSSRTGFGIAGCSKAMFANRISYWLNLKGPSMSIDAACSSSMVALERAYQAINTGQCDAAIVGGSNLCLHPQSSLHYGRTMTLCMDGKTKSFDKNADGCARSDAINVLFLQKAKDANRIYAEVCYVKSEFGPLVDESGQKYGPYRDPMQLSSFMKRFYDEAGISPNDVEYVEAFGSAIPDADKSELEAISHVFCKDRPSPLLVGSVMSNMGYSEAAAGTSAVTKVLLGYHHGELAANLHCENPRDDVVALREGKMRIVTEHQRFQRSYVAVNNISLSGLNVHVLLHGHYKPKNLLKYRSNIPHLVAVSGRQESAVSKILDDLKKRPVDPEEIALFHNIHENNIPGHLGRGFSILGTNEEGKTVSLVEKVDYYDDAKRPLWFVYSGMGSQWAGMGAQLMRIPVFAAAIERCRAVLEPKGVDIVHIITSTQKEIFDNILHSFVGIAAIQIGLTDILREMGIVPDKIIGHSVGELGCAYADGCFTAEEMILSAYSRGLVSVQTPFIHGSMAAVGLGYKQIVDMCPPEIEVACHNSAESSTISGPSDAMREFVTQLTAKGIFAKEVPCSNIAYHSRYIKEAGPGLLKYLTEVIKSPKERSDRWVSTSVRRDKWDQPYAKFSSAEYHTNNLLNPVLFEETSTLVPSNAVMIEVAPHGLLQAILKRSLPATCTHVPLTRRGHPDNALFFLEAIGKLYMEGYNPRMQALYPKVEFPVSTGTPMLSHHVEWAHHEKWTVPLHIPANRRLAASSQFIISTYDDEHKFLQGNVHEGQTLYPFSGALVCVWDTLAMSQGAMRQKISVQFQNIHFYKQPRIYEDKLLRLTTQLQKGSGYFEVMQENTKIISGYIYSEATHKQEVPAISEESKLDDTILPQQDVYKIFHDRGSFYRGDFRSILNINEECTRAQVAWSGNWVTLLDSLVQVQALTREYNGISEPRFVRRIKIDIKEHAQYHQLGENMNQFEVYNGVKTGVTRCGGIVIEDMKFRDTPRVPPKSISLKSLQFIPFFQLNDIKVKQVLNVYVQIVAENLNKSIINVVEIKNTNGATFEREMRDLEKNIPGLHVNFETVKGENIADYENQLLKSADLVLVRSLSTSDNMGELLYGTIPKDIFVLTTEVSGSSSVPQALCRPVASAAISRGRLVLARWRPALSSGASAAISVTDASDVALLRTTRQSLRADDRLVILTSYPPPQGLKELVKTWRKESERNKIYVAMINHKITKDQQLEQLPNFELAFNILDHGAWGGEYFVDCDDHLSENDHNVTLRSKNFNDLDKLYWEEKVQPNPNEVNVKVHYAGLNVRDAKKASGSIPYIMELDVEQGYGMDFSGVTESGERVMGVVSGGAASSQVAAEPAMLWPVPKHWSLEDAATVPLPYAYAFYCLGIKAELIPGMKILVHGATGALGLAVISIAQAFNCEVFATVSDTKKKHFLRKIFPSLPEDHIGNSRDESFGDMVYHHTNGKRCQIVICCIEGELKNIAIKCCSMAGMVLDTNQITCKENFEFGMNHLSEERSYYPIDFASIFVNNNRKEMQDIQLMLSEGIAKGYVRPLSRVTFDAMEAGRAMHLLAASQHRGRVLLHLRGDSLAATPRLTVSSNGSHLLLSASTDDTLVGHIVDRLIARGAKKIILHRQRKTVADPYIMIKIKKWKKLGVDVKVTEQNLISVENVQAMIKECNDLGPVEGVYFITTGVVGDRMQSELNCALSNLDFVTRKICSSIKYFAVINENKTIGQELCINRTSDRLQSTMLILPKLNKFSEEAHLEVCNKDLGLSLTAAAEAMELAVRAKSPVQLAQVTTAPSRNLLSHVAAIAGIKVTEYTPENLTLEQLGFDVYRANEVAKYLDENFCLTLESESVPKLTISRIRELEKQTENMDKGKTGLSVIYSYVDPDELMGTLELLFVPTMTHSAATREDEFYNEDTYLVLVPGLEGNYRKFNSLCERLKLAAVVIQPGLENPHESIQDMAMRLSKVMMKKLQPKKRFFILGYSFGVMIALEMAAILEEHGLTGTVYCVDASPDTFPAALEGWLREAGATDEARLQDALVQHMYTLMTDSSSDQLTLQLKNAGSWKEKVEACVSTLRGRVSHSAQYARSMIEATLGRMEVVRSYNPQKLRENPLISQIVVLRSDCQPASVRPDLGLASYSQQAPVVYTLSADHASALDDLRCANIVNRHLDESIKEAFLKRNLCESYLLNADTFMGMAEIDEVD</sequence>
<comment type="catalytic activity">
    <reaction evidence="41">
        <text>3-oxododecanoyl-[ACP] + NADPH + H(+) = (3R)-hydroxydodecanoyl-[ACP] + NADP(+)</text>
        <dbReference type="Rhea" id="RHEA:41872"/>
        <dbReference type="Rhea" id="RHEA-COMP:9641"/>
        <dbReference type="Rhea" id="RHEA-COMP:9642"/>
        <dbReference type="ChEBI" id="CHEBI:15378"/>
        <dbReference type="ChEBI" id="CHEBI:57783"/>
        <dbReference type="ChEBI" id="CHEBI:58349"/>
        <dbReference type="ChEBI" id="CHEBI:78469"/>
        <dbReference type="ChEBI" id="CHEBI:78470"/>
    </reaction>
    <physiologicalReaction direction="left-to-right" evidence="41">
        <dbReference type="Rhea" id="RHEA:41873"/>
    </physiologicalReaction>
</comment>
<comment type="catalytic activity">
    <reaction evidence="29">
        <text>(2E)-dodecenoyl-[ACP] + NADPH + H(+) = dodecanoyl-[ACP] + NADP(+)</text>
        <dbReference type="Rhea" id="RHEA:41880"/>
        <dbReference type="Rhea" id="RHEA-COMP:9643"/>
        <dbReference type="Rhea" id="RHEA-COMP:9644"/>
        <dbReference type="ChEBI" id="CHEBI:15378"/>
        <dbReference type="ChEBI" id="CHEBI:57783"/>
        <dbReference type="ChEBI" id="CHEBI:58349"/>
        <dbReference type="ChEBI" id="CHEBI:65264"/>
        <dbReference type="ChEBI" id="CHEBI:78472"/>
    </reaction>
    <physiologicalReaction direction="left-to-right" evidence="29">
        <dbReference type="Rhea" id="RHEA:41881"/>
    </physiologicalReaction>
</comment>
<evidence type="ECO:0000256" key="38">
    <source>
        <dbReference type="ARBA" id="ARBA00049019"/>
    </source>
</evidence>
<keyword evidence="2" id="KW-0596">Phosphopantetheine</keyword>
<evidence type="ECO:0000313" key="48">
    <source>
        <dbReference type="EMBL" id="CAG9104457.1"/>
    </source>
</evidence>
<reference evidence="48" key="1">
    <citation type="submission" date="2020-11" db="EMBL/GenBank/DDBJ databases">
        <authorList>
            <person name="Whiteford S."/>
        </authorList>
    </citation>
    <scope>NUCLEOTIDE SEQUENCE</scope>
</reference>
<evidence type="ECO:0000256" key="21">
    <source>
        <dbReference type="ARBA" id="ARBA00047451"/>
    </source>
</evidence>
<keyword evidence="49" id="KW-1185">Reference proteome</keyword>
<dbReference type="Gene3D" id="3.40.366.10">
    <property type="entry name" value="Malonyl-Coenzyme A Acyl Carrier Protein, domain 2"/>
    <property type="match status" value="1"/>
</dbReference>
<comment type="catalytic activity">
    <reaction evidence="21">
        <text>tetradecanoyl-[ACP] + malonyl-[ACP] + H(+) = 3-oxohexadecanoyl-[ACP] + holo-[ACP] + CO2</text>
        <dbReference type="Rhea" id="RHEA:41900"/>
        <dbReference type="Rhea" id="RHEA-COMP:9623"/>
        <dbReference type="Rhea" id="RHEA-COMP:9648"/>
        <dbReference type="Rhea" id="RHEA-COMP:9649"/>
        <dbReference type="Rhea" id="RHEA-COMP:9685"/>
        <dbReference type="ChEBI" id="CHEBI:15378"/>
        <dbReference type="ChEBI" id="CHEBI:16526"/>
        <dbReference type="ChEBI" id="CHEBI:64479"/>
        <dbReference type="ChEBI" id="CHEBI:78449"/>
        <dbReference type="ChEBI" id="CHEBI:78477"/>
        <dbReference type="ChEBI" id="CHEBI:78478"/>
    </reaction>
    <physiologicalReaction direction="left-to-right" evidence="21">
        <dbReference type="Rhea" id="RHEA:41901"/>
    </physiologicalReaction>
</comment>
<evidence type="ECO:0000256" key="31">
    <source>
        <dbReference type="ARBA" id="ARBA00048420"/>
    </source>
</evidence>
<dbReference type="GO" id="GO:0004312">
    <property type="term" value="F:fatty acid synthase activity"/>
    <property type="evidence" value="ECO:0007669"/>
    <property type="project" value="TreeGrafter"/>
</dbReference>
<comment type="catalytic activity">
    <reaction evidence="35">
        <text>holo-[ACP] + acetyl-CoA = acetyl-[ACP] + CoA</text>
        <dbReference type="Rhea" id="RHEA:41788"/>
        <dbReference type="Rhea" id="RHEA-COMP:9621"/>
        <dbReference type="Rhea" id="RHEA-COMP:9685"/>
        <dbReference type="ChEBI" id="CHEBI:57287"/>
        <dbReference type="ChEBI" id="CHEBI:57288"/>
        <dbReference type="ChEBI" id="CHEBI:64479"/>
        <dbReference type="ChEBI" id="CHEBI:78446"/>
        <dbReference type="EC" id="2.3.1.38"/>
    </reaction>
    <physiologicalReaction direction="left-to-right" evidence="35">
        <dbReference type="Rhea" id="RHEA:41789"/>
    </physiologicalReaction>
</comment>
<evidence type="ECO:0000259" key="47">
    <source>
        <dbReference type="PROSITE" id="PS52004"/>
    </source>
</evidence>
<dbReference type="CDD" id="cd00833">
    <property type="entry name" value="PKS"/>
    <property type="match status" value="1"/>
</dbReference>
<comment type="catalytic activity">
    <reaction evidence="8">
        <text>(3R)-hydroxydodecanoyl-[ACP] = (2E)-dodecenoyl-[ACP] + H2O</text>
        <dbReference type="Rhea" id="RHEA:41876"/>
        <dbReference type="Rhea" id="RHEA-COMP:9642"/>
        <dbReference type="Rhea" id="RHEA-COMP:9643"/>
        <dbReference type="ChEBI" id="CHEBI:15377"/>
        <dbReference type="ChEBI" id="CHEBI:78470"/>
        <dbReference type="ChEBI" id="CHEBI:78472"/>
    </reaction>
    <physiologicalReaction direction="left-to-right" evidence="8">
        <dbReference type="Rhea" id="RHEA:41877"/>
    </physiologicalReaction>
</comment>
<comment type="caution">
    <text evidence="48">The sequence shown here is derived from an EMBL/GenBank/DDBJ whole genome shotgun (WGS) entry which is preliminary data.</text>
</comment>